<dbReference type="InterPro" id="IPR037171">
    <property type="entry name" value="NagB/RpiA_transferase-like"/>
</dbReference>
<dbReference type="InterPro" id="IPR018356">
    <property type="entry name" value="Tscrpt_reg_HTH_DeoR_CS"/>
</dbReference>
<proteinExistence type="predicted"/>
<dbReference type="InterPro" id="IPR014036">
    <property type="entry name" value="DeoR-like_C"/>
</dbReference>
<dbReference type="PROSITE" id="PS00894">
    <property type="entry name" value="HTH_DEOR_1"/>
    <property type="match status" value="1"/>
</dbReference>
<evidence type="ECO:0000313" key="1">
    <source>
        <dbReference type="EMBL" id="BDI29464.1"/>
    </source>
</evidence>
<dbReference type="PROSITE" id="PS51000">
    <property type="entry name" value="HTH_DEOR_2"/>
    <property type="match status" value="1"/>
</dbReference>
<dbReference type="GO" id="GO:0003700">
    <property type="term" value="F:DNA-binding transcription factor activity"/>
    <property type="evidence" value="ECO:0007669"/>
    <property type="project" value="InterPro"/>
</dbReference>
<accession>A0A402CZD8</accession>
<dbReference type="PANTHER" id="PTHR30363">
    <property type="entry name" value="HTH-TYPE TRANSCRIPTIONAL REGULATOR SRLR-RELATED"/>
    <property type="match status" value="1"/>
</dbReference>
<dbReference type="KEGG" id="ccot:CCAX7_15150"/>
<keyword evidence="2" id="KW-1185">Reference proteome</keyword>
<reference evidence="1 2" key="1">
    <citation type="journal article" date="2019" name="Int. J. Syst. Evol. Microbiol.">
        <title>Capsulimonas corticalis gen. nov., sp. nov., an aerobic capsulated bacterium, of a novel bacterial order, Capsulimonadales ord. nov., of the class Armatimonadia of the phylum Armatimonadetes.</title>
        <authorList>
            <person name="Li J."/>
            <person name="Kudo C."/>
            <person name="Tonouchi A."/>
        </authorList>
    </citation>
    <scope>NUCLEOTIDE SEQUENCE [LARGE SCALE GENOMIC DNA]</scope>
    <source>
        <strain evidence="1 2">AX-7</strain>
    </source>
</reference>
<organism evidence="1 2">
    <name type="scientific">Capsulimonas corticalis</name>
    <dbReference type="NCBI Taxonomy" id="2219043"/>
    <lineage>
        <taxon>Bacteria</taxon>
        <taxon>Bacillati</taxon>
        <taxon>Armatimonadota</taxon>
        <taxon>Armatimonadia</taxon>
        <taxon>Capsulimonadales</taxon>
        <taxon>Capsulimonadaceae</taxon>
        <taxon>Capsulimonas</taxon>
    </lineage>
</organism>
<dbReference type="InterPro" id="IPR050313">
    <property type="entry name" value="Carb_Metab_HTH_regulators"/>
</dbReference>
<dbReference type="Gene3D" id="3.40.50.1360">
    <property type="match status" value="1"/>
</dbReference>
<protein>
    <submittedName>
        <fullName evidence="1">HTH-type transcriptional regulator YulB</fullName>
    </submittedName>
</protein>
<dbReference type="InterPro" id="IPR001034">
    <property type="entry name" value="DeoR_HTH"/>
</dbReference>
<name>A0A402CZD8_9BACT</name>
<dbReference type="InterPro" id="IPR036388">
    <property type="entry name" value="WH-like_DNA-bd_sf"/>
</dbReference>
<dbReference type="AlphaFoldDB" id="A0A402CZD8"/>
<dbReference type="Gene3D" id="1.10.10.10">
    <property type="entry name" value="Winged helix-like DNA-binding domain superfamily/Winged helix DNA-binding domain"/>
    <property type="match status" value="1"/>
</dbReference>
<dbReference type="EMBL" id="AP025739">
    <property type="protein sequence ID" value="BDI29464.1"/>
    <property type="molecule type" value="Genomic_DNA"/>
</dbReference>
<dbReference type="SUPFAM" id="SSF100950">
    <property type="entry name" value="NagB/RpiA/CoA transferase-like"/>
    <property type="match status" value="1"/>
</dbReference>
<dbReference type="RefSeq" id="WP_165864359.1">
    <property type="nucleotide sequence ID" value="NZ_AP025739.1"/>
</dbReference>
<dbReference type="SUPFAM" id="SSF46785">
    <property type="entry name" value="Winged helix' DNA-binding domain"/>
    <property type="match status" value="1"/>
</dbReference>
<dbReference type="SMART" id="SM01134">
    <property type="entry name" value="DeoRC"/>
    <property type="match status" value="1"/>
</dbReference>
<dbReference type="InterPro" id="IPR036390">
    <property type="entry name" value="WH_DNA-bd_sf"/>
</dbReference>
<dbReference type="Proteomes" id="UP000287394">
    <property type="component" value="Chromosome"/>
</dbReference>
<dbReference type="PRINTS" id="PR00037">
    <property type="entry name" value="HTHLACR"/>
</dbReference>
<evidence type="ECO:0000313" key="2">
    <source>
        <dbReference type="Proteomes" id="UP000287394"/>
    </source>
</evidence>
<sequence>MLAAERQREIAIIVDRERGVRVSQLAQQFQVADETIRRDLEKLEAEGKLVRSHGGAMAAQHGGREATSTERAVSFVPEKAAIARRAVEWIEEGDTVMVDASSTALHLVQLIPDIPLTLLTNSLQVCNVLAERRHIRVVCTGGTLAPASLSFLGSRAEQMLSDYHVNHLFFSCTGIDFEFGLSDVNEAQATMKQRMLAISDHNYLLVNKSKFGVRSLRRFGSLSDIKTVVTVEDLDPAIIAGLANFGIDVAIAANN</sequence>
<dbReference type="Pfam" id="PF08220">
    <property type="entry name" value="HTH_DeoR"/>
    <property type="match status" value="1"/>
</dbReference>
<dbReference type="PANTHER" id="PTHR30363:SF44">
    <property type="entry name" value="AGA OPERON TRANSCRIPTIONAL REPRESSOR-RELATED"/>
    <property type="match status" value="1"/>
</dbReference>
<dbReference type="FunCoup" id="A0A402CZD8">
    <property type="interactions" value="52"/>
</dbReference>
<dbReference type="SMART" id="SM00420">
    <property type="entry name" value="HTH_DEOR"/>
    <property type="match status" value="1"/>
</dbReference>
<dbReference type="Pfam" id="PF00455">
    <property type="entry name" value="DeoRC"/>
    <property type="match status" value="1"/>
</dbReference>
<gene>
    <name evidence="1" type="primary">yulB_1</name>
    <name evidence="1" type="ORF">CCAX7_15150</name>
</gene>